<keyword evidence="3" id="KW-0804">Transcription</keyword>
<dbReference type="Gene3D" id="1.10.10.10">
    <property type="entry name" value="Winged helix-like DNA-binding domain superfamily/Winged helix DNA-binding domain"/>
    <property type="match status" value="1"/>
</dbReference>
<evidence type="ECO:0000256" key="1">
    <source>
        <dbReference type="ARBA" id="ARBA00023015"/>
    </source>
</evidence>
<dbReference type="InterPro" id="IPR036390">
    <property type="entry name" value="WH_DNA-bd_sf"/>
</dbReference>
<keyword evidence="2" id="KW-0238">DNA-binding</keyword>
<dbReference type="PROSITE" id="PS50949">
    <property type="entry name" value="HTH_GNTR"/>
    <property type="match status" value="1"/>
</dbReference>
<evidence type="ECO:0000313" key="5">
    <source>
        <dbReference type="EMBL" id="ASR50306.1"/>
    </source>
</evidence>
<dbReference type="SMART" id="SM00895">
    <property type="entry name" value="FCD"/>
    <property type="match status" value="1"/>
</dbReference>
<protein>
    <recommendedName>
        <fullName evidence="4">HTH gntR-type domain-containing protein</fullName>
    </recommendedName>
</protein>
<reference evidence="5 6" key="1">
    <citation type="submission" date="2017-03" db="EMBL/GenBank/DDBJ databases">
        <title>Complete genome sequence of Blastomonas fulva degrading microcsystin LR.</title>
        <authorList>
            <person name="Lee H.-g."/>
            <person name="Jin L."/>
            <person name="oh H.-M."/>
        </authorList>
    </citation>
    <scope>NUCLEOTIDE SEQUENCE [LARGE SCALE GENOMIC DNA]</scope>
    <source>
        <strain evidence="5 6">T2</strain>
    </source>
</reference>
<dbReference type="PANTHER" id="PTHR43537">
    <property type="entry name" value="TRANSCRIPTIONAL REGULATOR, GNTR FAMILY"/>
    <property type="match status" value="1"/>
</dbReference>
<sequence length="267" mass="30623">MLLAVTALKSIRCLKCHSLKAMTARMTDEETTPTQDRVIARLLTNDIVEWRIAPGTWLREREIAARFDVSHAPVREAFRHLARIGLVKVVPWRGTFVIDVDDHAANEVYELWKALFGVVCRLASLTMSDRDGRELMHRLVEYKDITQRTDNTFEHIRVSNRIGRFIAKRCNAPLALELLDRVALLARWQHNVYTETYLTEHASEAGRQSAVLYEKLCRHIVAHEADAADQTARELIGVTQASFAEALQEYKDRRVKAKPARRRSKPA</sequence>
<keyword evidence="6" id="KW-1185">Reference proteome</keyword>
<dbReference type="InterPro" id="IPR011711">
    <property type="entry name" value="GntR_C"/>
</dbReference>
<dbReference type="PANTHER" id="PTHR43537:SF5">
    <property type="entry name" value="UXU OPERON TRANSCRIPTIONAL REGULATOR"/>
    <property type="match status" value="1"/>
</dbReference>
<dbReference type="Pfam" id="PF00392">
    <property type="entry name" value="GntR"/>
    <property type="match status" value="1"/>
</dbReference>
<dbReference type="InterPro" id="IPR036388">
    <property type="entry name" value="WH-like_DNA-bd_sf"/>
</dbReference>
<dbReference type="EMBL" id="CP020083">
    <property type="protein sequence ID" value="ASR50306.1"/>
    <property type="molecule type" value="Genomic_DNA"/>
</dbReference>
<name>A0ABM6M3B7_9SPHN</name>
<proteinExistence type="predicted"/>
<dbReference type="InterPro" id="IPR008920">
    <property type="entry name" value="TF_FadR/GntR_C"/>
</dbReference>
<accession>A0ABM6M3B7</accession>
<dbReference type="Proteomes" id="UP000258016">
    <property type="component" value="Chromosome"/>
</dbReference>
<feature type="domain" description="HTH gntR-type" evidence="4">
    <location>
        <begin position="33"/>
        <end position="100"/>
    </location>
</feature>
<keyword evidence="1" id="KW-0805">Transcription regulation</keyword>
<evidence type="ECO:0000256" key="2">
    <source>
        <dbReference type="ARBA" id="ARBA00023125"/>
    </source>
</evidence>
<dbReference type="SUPFAM" id="SSF46785">
    <property type="entry name" value="Winged helix' DNA-binding domain"/>
    <property type="match status" value="1"/>
</dbReference>
<organism evidence="5 6">
    <name type="scientific">Blastomonas fulva</name>
    <dbReference type="NCBI Taxonomy" id="1550728"/>
    <lineage>
        <taxon>Bacteria</taxon>
        <taxon>Pseudomonadati</taxon>
        <taxon>Pseudomonadota</taxon>
        <taxon>Alphaproteobacteria</taxon>
        <taxon>Sphingomonadales</taxon>
        <taxon>Sphingomonadaceae</taxon>
        <taxon>Blastomonas</taxon>
    </lineage>
</organism>
<evidence type="ECO:0000256" key="3">
    <source>
        <dbReference type="ARBA" id="ARBA00023163"/>
    </source>
</evidence>
<evidence type="ECO:0000313" key="6">
    <source>
        <dbReference type="Proteomes" id="UP000258016"/>
    </source>
</evidence>
<gene>
    <name evidence="5" type="ORF">B5J99_01490</name>
</gene>
<dbReference type="SMART" id="SM00345">
    <property type="entry name" value="HTH_GNTR"/>
    <property type="match status" value="1"/>
</dbReference>
<dbReference type="Gene3D" id="1.20.120.530">
    <property type="entry name" value="GntR ligand-binding domain-like"/>
    <property type="match status" value="1"/>
</dbReference>
<evidence type="ECO:0000259" key="4">
    <source>
        <dbReference type="PROSITE" id="PS50949"/>
    </source>
</evidence>
<dbReference type="InterPro" id="IPR000524">
    <property type="entry name" value="Tscrpt_reg_HTH_GntR"/>
</dbReference>